<reference evidence="3" key="1">
    <citation type="journal article" date="2019" name="Int. J. Syst. Evol. Microbiol.">
        <title>The Global Catalogue of Microorganisms (GCM) 10K type strain sequencing project: providing services to taxonomists for standard genome sequencing and annotation.</title>
        <authorList>
            <consortium name="The Broad Institute Genomics Platform"/>
            <consortium name="The Broad Institute Genome Sequencing Center for Infectious Disease"/>
            <person name="Wu L."/>
            <person name="Ma J."/>
        </authorList>
    </citation>
    <scope>NUCLEOTIDE SEQUENCE [LARGE SCALE GENOMIC DNA]</scope>
    <source>
        <strain evidence="3">JCM 16231</strain>
    </source>
</reference>
<evidence type="ECO:0000313" key="3">
    <source>
        <dbReference type="Proteomes" id="UP001500185"/>
    </source>
</evidence>
<keyword evidence="1" id="KW-1133">Transmembrane helix</keyword>
<keyword evidence="1" id="KW-0812">Transmembrane</keyword>
<dbReference type="InterPro" id="IPR007165">
    <property type="entry name" value="Phage_holin_4_2"/>
</dbReference>
<dbReference type="Pfam" id="PF04020">
    <property type="entry name" value="Phage_holin_4_2"/>
    <property type="match status" value="1"/>
</dbReference>
<dbReference type="PANTHER" id="PTHR37309:SF1">
    <property type="entry name" value="SLR0284 PROTEIN"/>
    <property type="match status" value="1"/>
</dbReference>
<dbReference type="PANTHER" id="PTHR37309">
    <property type="entry name" value="SLR0284 PROTEIN"/>
    <property type="match status" value="1"/>
</dbReference>
<dbReference type="Proteomes" id="UP001500185">
    <property type="component" value="Unassembled WGS sequence"/>
</dbReference>
<evidence type="ECO:0000256" key="1">
    <source>
        <dbReference type="SAM" id="Phobius"/>
    </source>
</evidence>
<name>A0ABP3VFX5_9FLAO</name>
<dbReference type="RefSeq" id="WP_224453242.1">
    <property type="nucleotide sequence ID" value="NZ_BAAAGG010000005.1"/>
</dbReference>
<feature type="transmembrane region" description="Helical" evidence="1">
    <location>
        <begin position="53"/>
        <end position="77"/>
    </location>
</feature>
<keyword evidence="1" id="KW-0472">Membrane</keyword>
<sequence length="117" mass="12861">MKVLLQIILTGIIVLVLSNLLGGVYVSDFFTAIVVAAILALLNIFVKPILLILTLPVTVVTFGLFLLVINALIILMADGLVDAFRVDGFWWAVLFSILLSFLQSIIFSVAERSGRRR</sequence>
<feature type="transmembrane region" description="Helical" evidence="1">
    <location>
        <begin position="28"/>
        <end position="46"/>
    </location>
</feature>
<accession>A0ABP3VFX5</accession>
<evidence type="ECO:0000313" key="2">
    <source>
        <dbReference type="EMBL" id="GAA0753947.1"/>
    </source>
</evidence>
<organism evidence="2 3">
    <name type="scientific">Psychroflexus lacisalsi</name>
    <dbReference type="NCBI Taxonomy" id="503928"/>
    <lineage>
        <taxon>Bacteria</taxon>
        <taxon>Pseudomonadati</taxon>
        <taxon>Bacteroidota</taxon>
        <taxon>Flavobacteriia</taxon>
        <taxon>Flavobacteriales</taxon>
        <taxon>Flavobacteriaceae</taxon>
        <taxon>Psychroflexus</taxon>
    </lineage>
</organism>
<gene>
    <name evidence="2" type="ORF">GCM10009433_06870</name>
</gene>
<proteinExistence type="predicted"/>
<keyword evidence="3" id="KW-1185">Reference proteome</keyword>
<feature type="transmembrane region" description="Helical" evidence="1">
    <location>
        <begin position="89"/>
        <end position="110"/>
    </location>
</feature>
<dbReference type="EMBL" id="BAAAGG010000005">
    <property type="protein sequence ID" value="GAA0753947.1"/>
    <property type="molecule type" value="Genomic_DNA"/>
</dbReference>
<comment type="caution">
    <text evidence="2">The sequence shown here is derived from an EMBL/GenBank/DDBJ whole genome shotgun (WGS) entry which is preliminary data.</text>
</comment>
<protein>
    <submittedName>
        <fullName evidence="2">Phage holin family protein</fullName>
    </submittedName>
</protein>